<dbReference type="CDD" id="cd13132">
    <property type="entry name" value="MATE_eukaryotic"/>
    <property type="match status" value="1"/>
</dbReference>
<dbReference type="OrthoDB" id="2126698at2759"/>
<keyword evidence="3 6" id="KW-0812">Transmembrane</keyword>
<feature type="transmembrane region" description="Helical" evidence="6">
    <location>
        <begin position="335"/>
        <end position="355"/>
    </location>
</feature>
<protein>
    <recommendedName>
        <fullName evidence="6">Protein DETOXIFICATION</fullName>
    </recommendedName>
    <alternativeName>
        <fullName evidence="6">Multidrug and toxic compound extrusion protein</fullName>
    </alternativeName>
</protein>
<keyword evidence="4 6" id="KW-1133">Transmembrane helix</keyword>
<proteinExistence type="inferred from homology"/>
<keyword evidence="8" id="KW-1185">Reference proteome</keyword>
<feature type="transmembrane region" description="Helical" evidence="6">
    <location>
        <begin position="116"/>
        <end position="137"/>
    </location>
</feature>
<feature type="transmembrane region" description="Helical" evidence="6">
    <location>
        <begin position="406"/>
        <end position="427"/>
    </location>
</feature>
<feature type="transmembrane region" description="Helical" evidence="6">
    <location>
        <begin position="433"/>
        <end position="455"/>
    </location>
</feature>
<reference evidence="7" key="1">
    <citation type="submission" date="2019-12" db="EMBL/GenBank/DDBJ databases">
        <authorList>
            <person name="Scholes J."/>
        </authorList>
    </citation>
    <scope>NUCLEOTIDE SEQUENCE</scope>
</reference>
<name>A0A9N7NW64_STRHE</name>
<evidence type="ECO:0000313" key="8">
    <source>
        <dbReference type="Proteomes" id="UP001153555"/>
    </source>
</evidence>
<evidence type="ECO:0000256" key="4">
    <source>
        <dbReference type="ARBA" id="ARBA00022989"/>
    </source>
</evidence>
<dbReference type="AlphaFoldDB" id="A0A9N7NW64"/>
<dbReference type="PANTHER" id="PTHR11206">
    <property type="entry name" value="MULTIDRUG RESISTANCE PROTEIN"/>
    <property type="match status" value="1"/>
</dbReference>
<evidence type="ECO:0000256" key="6">
    <source>
        <dbReference type="RuleBase" id="RU004914"/>
    </source>
</evidence>
<dbReference type="NCBIfam" id="TIGR00797">
    <property type="entry name" value="matE"/>
    <property type="match status" value="1"/>
</dbReference>
<dbReference type="InterPro" id="IPR045069">
    <property type="entry name" value="MATE_euk"/>
</dbReference>
<evidence type="ECO:0000256" key="5">
    <source>
        <dbReference type="ARBA" id="ARBA00023136"/>
    </source>
</evidence>
<comment type="caution">
    <text evidence="7">The sequence shown here is derived from an EMBL/GenBank/DDBJ whole genome shotgun (WGS) entry which is preliminary data.</text>
</comment>
<sequence>MDNNGIQESLLLVSSKAEQDTDLKARIYDESKKIWKVALPSVVSRVASFGTIVVTQSFIGHISSVDLAAYALVQTVAVRFANGILIGMSSATETLCGQAYGAKQYHMMGVYLQRSWFINLITLTLLLPLFLYTTPIFDLLGQQHEISKSAGYVSLWFVPFLYGLIFSLTVQMYLQAQQKNAIIGWLSAVQLPIHVALSWLFVNVMGLGVSGAMGALLVSSWFVVFGEFVYVLGGWCRDTWKGFTLAAFHDLVPVVKLSISSGIMVCLELWYYSILVLLAGYVKNAEIAISAFSICLNFTSWITMIIVGLMGAACVRVANELGRGDAKAVKFSIKVLMSTSFSIGIFFWIICLVFRDKLGYLFTDDPQVAQAVSDLSLLLAFTVLLASIFPVLSGVAVGAGLQTKVAVINLVCFYGVGLPIGIVLGYVAHLQVVGIWIGLTFGIVTQTLLLFFLIWRTNWDEEVLKTFARLKRWDLKSSEQTISKH</sequence>
<comment type="subcellular location">
    <subcellularLocation>
        <location evidence="1">Membrane</location>
        <topology evidence="1">Multi-pass membrane protein</topology>
    </subcellularLocation>
</comment>
<feature type="transmembrane region" description="Helical" evidence="6">
    <location>
        <begin position="182"/>
        <end position="202"/>
    </location>
</feature>
<accession>A0A9N7NW64</accession>
<dbReference type="InterPro" id="IPR002528">
    <property type="entry name" value="MATE_fam"/>
</dbReference>
<organism evidence="7 8">
    <name type="scientific">Striga hermonthica</name>
    <name type="common">Purple witchweed</name>
    <name type="synonym">Buchnera hermonthica</name>
    <dbReference type="NCBI Taxonomy" id="68872"/>
    <lineage>
        <taxon>Eukaryota</taxon>
        <taxon>Viridiplantae</taxon>
        <taxon>Streptophyta</taxon>
        <taxon>Embryophyta</taxon>
        <taxon>Tracheophyta</taxon>
        <taxon>Spermatophyta</taxon>
        <taxon>Magnoliopsida</taxon>
        <taxon>eudicotyledons</taxon>
        <taxon>Gunneridae</taxon>
        <taxon>Pentapetalae</taxon>
        <taxon>asterids</taxon>
        <taxon>lamiids</taxon>
        <taxon>Lamiales</taxon>
        <taxon>Orobanchaceae</taxon>
        <taxon>Buchnereae</taxon>
        <taxon>Striga</taxon>
    </lineage>
</organism>
<feature type="transmembrane region" description="Helical" evidence="6">
    <location>
        <begin position="149"/>
        <end position="170"/>
    </location>
</feature>
<evidence type="ECO:0000256" key="2">
    <source>
        <dbReference type="ARBA" id="ARBA00010199"/>
    </source>
</evidence>
<dbReference type="GO" id="GO:1990961">
    <property type="term" value="P:xenobiotic detoxification by transmembrane export across the plasma membrane"/>
    <property type="evidence" value="ECO:0007669"/>
    <property type="project" value="InterPro"/>
</dbReference>
<evidence type="ECO:0000256" key="3">
    <source>
        <dbReference type="ARBA" id="ARBA00022692"/>
    </source>
</evidence>
<feature type="transmembrane region" description="Helical" evidence="6">
    <location>
        <begin position="257"/>
        <end position="281"/>
    </location>
</feature>
<dbReference type="Pfam" id="PF01554">
    <property type="entry name" value="MatE"/>
    <property type="match status" value="2"/>
</dbReference>
<feature type="transmembrane region" description="Helical" evidence="6">
    <location>
        <begin position="375"/>
        <end position="399"/>
    </location>
</feature>
<dbReference type="Proteomes" id="UP001153555">
    <property type="component" value="Unassembled WGS sequence"/>
</dbReference>
<comment type="similarity">
    <text evidence="2 6">Belongs to the multi antimicrobial extrusion (MATE) (TC 2.A.66.1) family.</text>
</comment>
<dbReference type="EMBL" id="CACSLK010030184">
    <property type="protein sequence ID" value="CAA0837371.1"/>
    <property type="molecule type" value="Genomic_DNA"/>
</dbReference>
<dbReference type="GO" id="GO:0015297">
    <property type="term" value="F:antiporter activity"/>
    <property type="evidence" value="ECO:0007669"/>
    <property type="project" value="InterPro"/>
</dbReference>
<gene>
    <name evidence="7" type="ORF">SHERM_04346</name>
</gene>
<dbReference type="GO" id="GO:0042910">
    <property type="term" value="F:xenobiotic transmembrane transporter activity"/>
    <property type="evidence" value="ECO:0007669"/>
    <property type="project" value="InterPro"/>
</dbReference>
<dbReference type="GO" id="GO:0016020">
    <property type="term" value="C:membrane"/>
    <property type="evidence" value="ECO:0007669"/>
    <property type="project" value="UniProtKB-SubCell"/>
</dbReference>
<keyword evidence="5 6" id="KW-0472">Membrane</keyword>
<feature type="transmembrane region" description="Helical" evidence="6">
    <location>
        <begin position="214"/>
        <end position="236"/>
    </location>
</feature>
<evidence type="ECO:0000313" key="7">
    <source>
        <dbReference type="EMBL" id="CAA0837371.1"/>
    </source>
</evidence>
<feature type="transmembrane region" description="Helical" evidence="6">
    <location>
        <begin position="287"/>
        <end position="315"/>
    </location>
</feature>
<evidence type="ECO:0000256" key="1">
    <source>
        <dbReference type="ARBA" id="ARBA00004141"/>
    </source>
</evidence>